<protein>
    <submittedName>
        <fullName evidence="1">Uncharacterized protein</fullName>
    </submittedName>
</protein>
<comment type="caution">
    <text evidence="1">The sequence shown here is derived from an EMBL/GenBank/DDBJ whole genome shotgun (WGS) entry which is preliminary data.</text>
</comment>
<proteinExistence type="predicted"/>
<dbReference type="EMBL" id="BRXR01000001">
    <property type="protein sequence ID" value="GLC32511.1"/>
    <property type="molecule type" value="Genomic_DNA"/>
</dbReference>
<evidence type="ECO:0000313" key="2">
    <source>
        <dbReference type="Proteomes" id="UP001208567"/>
    </source>
</evidence>
<evidence type="ECO:0000313" key="1">
    <source>
        <dbReference type="EMBL" id="GLC32511.1"/>
    </source>
</evidence>
<dbReference type="SUPFAM" id="SSF101908">
    <property type="entry name" value="Putative isomerase YbhE"/>
    <property type="match status" value="1"/>
</dbReference>
<sequence>MRKYFMTIVTLFMIMLTIIAYKIENSVQVPQFKQPSISIDSRRFGIIKKILWTNKYMNDSKSLVILSTKKTEYGDISYLYNLNVDTGKSGLLAEFAAHKNLNNIVIFDSPMGLNNIIVAYDKGIIIVNYRTGEPGSATQQRVEIAGFDTATSMDYKGKLIYTRENDNLLYVKEIQNGNFNAFFTNNRIKDVTTYYTKPLYIANLDSLDNIITYTSVSRNRIDLFAMKGGAPINSLNTPIIKDVVSARGIENSFGFTGMNILNEHGNNKKLNLFMIRQTIDKYNNDDYYSLDMIPYNTDPFGAVPSLDSITYNKEFYLVYISYDENHKGNLKICGLEQNPKVIVSGENIFGPISMNESYILYFTLENNNVKIKICDHKGNLTKDITDMIVKSE</sequence>
<organism evidence="1 2">
    <name type="scientific">Clostridium omnivorum</name>
    <dbReference type="NCBI Taxonomy" id="1604902"/>
    <lineage>
        <taxon>Bacteria</taxon>
        <taxon>Bacillati</taxon>
        <taxon>Bacillota</taxon>
        <taxon>Clostridia</taxon>
        <taxon>Eubacteriales</taxon>
        <taxon>Clostridiaceae</taxon>
        <taxon>Clostridium</taxon>
    </lineage>
</organism>
<name>A0ABQ5NBP0_9CLOT</name>
<accession>A0ABQ5NBP0</accession>
<dbReference type="RefSeq" id="WP_264851820.1">
    <property type="nucleotide sequence ID" value="NZ_BRXR01000001.1"/>
</dbReference>
<dbReference type="Proteomes" id="UP001208567">
    <property type="component" value="Unassembled WGS sequence"/>
</dbReference>
<reference evidence="1 2" key="1">
    <citation type="journal article" date="2024" name="Int. J. Syst. Evol. Microbiol.">
        <title>Clostridium omnivorum sp. nov., isolated from anoxic soil under the treatment of reductive soil disinfestation.</title>
        <authorList>
            <person name="Ueki A."/>
            <person name="Tonouchi A."/>
            <person name="Kaku N."/>
            <person name="Honma S."/>
            <person name="Ueki K."/>
        </authorList>
    </citation>
    <scope>NUCLEOTIDE SEQUENCE [LARGE SCALE GENOMIC DNA]</scope>
    <source>
        <strain evidence="1 2">E14</strain>
    </source>
</reference>
<keyword evidence="2" id="KW-1185">Reference proteome</keyword>
<gene>
    <name evidence="1" type="ORF">bsdE14_39210</name>
</gene>